<dbReference type="Gene3D" id="3.30.560.10">
    <property type="entry name" value="Glucose Oxidase, domain 3"/>
    <property type="match status" value="1"/>
</dbReference>
<name>A0A974PQ57_9HYPH</name>
<feature type="binding site" evidence="5">
    <location>
        <position position="86"/>
    </location>
    <ligand>
        <name>FAD</name>
        <dbReference type="ChEBI" id="CHEBI:57692"/>
    </ligand>
</feature>
<dbReference type="Pfam" id="PF05199">
    <property type="entry name" value="GMC_oxred_C"/>
    <property type="match status" value="1"/>
</dbReference>
<dbReference type="EMBL" id="CP063362">
    <property type="protein sequence ID" value="QRG07309.1"/>
    <property type="molecule type" value="Genomic_DNA"/>
</dbReference>
<dbReference type="PROSITE" id="PS00624">
    <property type="entry name" value="GMC_OXRED_2"/>
    <property type="match status" value="1"/>
</dbReference>
<dbReference type="GO" id="GO:0016614">
    <property type="term" value="F:oxidoreductase activity, acting on CH-OH group of donors"/>
    <property type="evidence" value="ECO:0007669"/>
    <property type="project" value="InterPro"/>
</dbReference>
<protein>
    <submittedName>
        <fullName evidence="7">GMC family oxidoreductase N-terminal domain-containing protein</fullName>
    </submittedName>
</protein>
<proteinExistence type="inferred from homology"/>
<evidence type="ECO:0000259" key="6">
    <source>
        <dbReference type="PROSITE" id="PS00624"/>
    </source>
</evidence>
<keyword evidence="3" id="KW-0285">Flavoprotein</keyword>
<dbReference type="GO" id="GO:0050660">
    <property type="term" value="F:flavin adenine dinucleotide binding"/>
    <property type="evidence" value="ECO:0007669"/>
    <property type="project" value="InterPro"/>
</dbReference>
<dbReference type="PANTHER" id="PTHR11552">
    <property type="entry name" value="GLUCOSE-METHANOL-CHOLINE GMC OXIDOREDUCTASE"/>
    <property type="match status" value="1"/>
</dbReference>
<gene>
    <name evidence="7" type="ORF">EZH22_02460</name>
</gene>
<dbReference type="InterPro" id="IPR036188">
    <property type="entry name" value="FAD/NAD-bd_sf"/>
</dbReference>
<keyword evidence="4 5" id="KW-0274">FAD</keyword>
<evidence type="ECO:0000256" key="1">
    <source>
        <dbReference type="ARBA" id="ARBA00001974"/>
    </source>
</evidence>
<keyword evidence="8" id="KW-1185">Reference proteome</keyword>
<dbReference type="Gene3D" id="3.50.50.60">
    <property type="entry name" value="FAD/NAD(P)-binding domain"/>
    <property type="match status" value="1"/>
</dbReference>
<evidence type="ECO:0000256" key="5">
    <source>
        <dbReference type="PIRSR" id="PIRSR000137-2"/>
    </source>
</evidence>
<evidence type="ECO:0000313" key="8">
    <source>
        <dbReference type="Proteomes" id="UP000596427"/>
    </source>
</evidence>
<comment type="similarity">
    <text evidence="2">Belongs to the GMC oxidoreductase family.</text>
</comment>
<evidence type="ECO:0000256" key="4">
    <source>
        <dbReference type="ARBA" id="ARBA00022827"/>
    </source>
</evidence>
<dbReference type="InterPro" id="IPR012132">
    <property type="entry name" value="GMC_OxRdtase"/>
</dbReference>
<dbReference type="SUPFAM" id="SSF51905">
    <property type="entry name" value="FAD/NAD(P)-binding domain"/>
    <property type="match status" value="1"/>
</dbReference>
<sequence length="568" mass="61340">MQGEENFDFVVIGAGSSGCVLANRLSEDGKSRVALVEAGPKDTNPWIHVPIGYGKTMWNDRLNWRFHTEPEPTMGDRRIYWPRGRVLGGCSSINGLIVIRGQQEDYDGWAARGATGWGFADVLPYFRKLEDNPSFAGDPLHGTDGPVTVSSIPRKHELIEVIKETGRTLGVPETADFNGARQEGVGYYQLTTRKGFRMSAAKAYLAPAKGRPNLTILTDTQARRVLFANGRAVGVEVSAGGHVKVIKARRGVILSAGAVQSPHLLMLSGIGPAAHLKANGIGVHVDSPGVGGNLQDHLQLRLLYRCTKPITTNDALNSVFGRLKMGLEYLLFRGGPLAIGINQGGLFTRVLPESKTPDIQFHIGTLSADMAGGKVHDYSGFTLSVCQLRPESTGWVRLGSGEPLEAPKITANYLATETDRRCALGAMKFARKLAATDPLKSYVAEEKLPGPGVTDDEGLLAFAREYGATIFHPAGTCRIGPDDDCDAVVDPRLRVRGVDGLWVVDCSVMPTLVSGNTNIPAIMIGEKAADMIREDALNNRNGRDNAPNQINDGRTQQWLGKRELQVAS</sequence>
<dbReference type="InterPro" id="IPR000172">
    <property type="entry name" value="GMC_OxRdtase_N"/>
</dbReference>
<dbReference type="PIRSF" id="PIRSF000137">
    <property type="entry name" value="Alcohol_oxidase"/>
    <property type="match status" value="1"/>
</dbReference>
<dbReference type="RefSeq" id="WP_203194221.1">
    <property type="nucleotide sequence ID" value="NZ_CP063362.1"/>
</dbReference>
<dbReference type="SUPFAM" id="SSF54373">
    <property type="entry name" value="FAD-linked reductases, C-terminal domain"/>
    <property type="match status" value="1"/>
</dbReference>
<evidence type="ECO:0000313" key="7">
    <source>
        <dbReference type="EMBL" id="QRG07309.1"/>
    </source>
</evidence>
<dbReference type="Proteomes" id="UP000596427">
    <property type="component" value="Chromosome"/>
</dbReference>
<organism evidence="7 8">
    <name type="scientific">Xanthobacter dioxanivorans</name>
    <dbReference type="NCBI Taxonomy" id="2528964"/>
    <lineage>
        <taxon>Bacteria</taxon>
        <taxon>Pseudomonadati</taxon>
        <taxon>Pseudomonadota</taxon>
        <taxon>Alphaproteobacteria</taxon>
        <taxon>Hyphomicrobiales</taxon>
        <taxon>Xanthobacteraceae</taxon>
        <taxon>Xanthobacter</taxon>
    </lineage>
</organism>
<dbReference type="KEGG" id="xdi:EZH22_02460"/>
<dbReference type="InterPro" id="IPR007867">
    <property type="entry name" value="GMC_OxRtase_C"/>
</dbReference>
<accession>A0A974PQ57</accession>
<reference evidence="7 8" key="1">
    <citation type="submission" date="2020-10" db="EMBL/GenBank/DDBJ databases">
        <title>Degradation of 1,4-Dioxane by Xanthobacter sp. YN2, via a Novel Group-2 Soluble Di-Iron Monooxygenase.</title>
        <authorList>
            <person name="Ma F."/>
            <person name="Wang Y."/>
            <person name="Yang J."/>
            <person name="Guo H."/>
            <person name="Su D."/>
            <person name="Yu L."/>
        </authorList>
    </citation>
    <scope>NUCLEOTIDE SEQUENCE [LARGE SCALE GENOMIC DNA]</scope>
    <source>
        <strain evidence="7 8">YN2</strain>
    </source>
</reference>
<evidence type="ECO:0000256" key="3">
    <source>
        <dbReference type="ARBA" id="ARBA00022630"/>
    </source>
</evidence>
<comment type="cofactor">
    <cofactor evidence="1 5">
        <name>FAD</name>
        <dbReference type="ChEBI" id="CHEBI:57692"/>
    </cofactor>
</comment>
<dbReference type="Pfam" id="PF00732">
    <property type="entry name" value="GMC_oxred_N"/>
    <property type="match status" value="1"/>
</dbReference>
<dbReference type="AlphaFoldDB" id="A0A974PQ57"/>
<feature type="domain" description="Glucose-methanol-choline oxidoreductase N-terminal" evidence="6">
    <location>
        <begin position="257"/>
        <end position="271"/>
    </location>
</feature>
<evidence type="ECO:0000256" key="2">
    <source>
        <dbReference type="ARBA" id="ARBA00010790"/>
    </source>
</evidence>
<dbReference type="PANTHER" id="PTHR11552:SF147">
    <property type="entry name" value="CHOLINE DEHYDROGENASE, MITOCHONDRIAL"/>
    <property type="match status" value="1"/>
</dbReference>